<dbReference type="PANTHER" id="PTHR31650:SF1">
    <property type="entry name" value="WAX ESTER SYNTHASE_DIACYLGLYCEROL ACYLTRANSFERASE 4-RELATED"/>
    <property type="match status" value="1"/>
</dbReference>
<feature type="domain" description="O-acyltransferase WSD1 C-terminal" evidence="9">
    <location>
        <begin position="359"/>
        <end position="501"/>
    </location>
</feature>
<dbReference type="EMBL" id="CAJVCH010029316">
    <property type="protein sequence ID" value="CAG7706525.1"/>
    <property type="molecule type" value="Genomic_DNA"/>
</dbReference>
<proteinExistence type="inferred from homology"/>
<dbReference type="PANTHER" id="PTHR31650">
    <property type="entry name" value="O-ACYLTRANSFERASE (WSD1-LIKE) FAMILY PROTEIN"/>
    <property type="match status" value="1"/>
</dbReference>
<dbReference type="Pfam" id="PF06974">
    <property type="entry name" value="WS_DGAT_C"/>
    <property type="match status" value="1"/>
</dbReference>
<feature type="domain" description="O-acyltransferase WSD1-like N-terminal" evidence="8">
    <location>
        <begin position="138"/>
        <end position="237"/>
    </location>
</feature>
<dbReference type="GO" id="GO:0004144">
    <property type="term" value="F:diacylglycerol O-acyltransferase activity"/>
    <property type="evidence" value="ECO:0007669"/>
    <property type="project" value="UniProtKB-EC"/>
</dbReference>
<dbReference type="AlphaFoldDB" id="A0A8J2NQW5"/>
<dbReference type="InterPro" id="IPR045034">
    <property type="entry name" value="O-acyltransferase_WSD1-like"/>
</dbReference>
<comment type="pathway">
    <text evidence="2">Lipid metabolism.</text>
</comment>
<evidence type="ECO:0000256" key="5">
    <source>
        <dbReference type="ARBA" id="ARBA00024360"/>
    </source>
</evidence>
<dbReference type="Proteomes" id="UP000708208">
    <property type="component" value="Unassembled WGS sequence"/>
</dbReference>
<evidence type="ECO:0000259" key="9">
    <source>
        <dbReference type="Pfam" id="PF06974"/>
    </source>
</evidence>
<reference evidence="10" key="1">
    <citation type="submission" date="2021-06" db="EMBL/GenBank/DDBJ databases">
        <authorList>
            <person name="Hodson N. C."/>
            <person name="Mongue J. A."/>
            <person name="Jaron S. K."/>
        </authorList>
    </citation>
    <scope>NUCLEOTIDE SEQUENCE</scope>
</reference>
<name>A0A8J2NQW5_9HEXA</name>
<comment type="caution">
    <text evidence="10">The sequence shown here is derived from an EMBL/GenBank/DDBJ whole genome shotgun (WGS) entry which is preliminary data.</text>
</comment>
<protein>
    <recommendedName>
        <fullName evidence="12">Diacylglycerol O-acyltransferase</fullName>
    </recommendedName>
</protein>
<evidence type="ECO:0000259" key="8">
    <source>
        <dbReference type="Pfam" id="PF03007"/>
    </source>
</evidence>
<comment type="similarity">
    <text evidence="5">In the N-terminal section; belongs to the long-chain O-acyltransferase family.</text>
</comment>
<evidence type="ECO:0000256" key="7">
    <source>
        <dbReference type="ARBA" id="ARBA00048109"/>
    </source>
</evidence>
<dbReference type="GO" id="GO:0019432">
    <property type="term" value="P:triglyceride biosynthetic process"/>
    <property type="evidence" value="ECO:0007669"/>
    <property type="project" value="TreeGrafter"/>
</dbReference>
<evidence type="ECO:0000256" key="1">
    <source>
        <dbReference type="ARBA" id="ARBA00004771"/>
    </source>
</evidence>
<keyword evidence="4" id="KW-0012">Acyltransferase</keyword>
<dbReference type="OrthoDB" id="619536at2759"/>
<comment type="pathway">
    <text evidence="1">Glycerolipid metabolism; triacylglycerol biosynthesis.</text>
</comment>
<organism evidence="10 11">
    <name type="scientific">Allacma fusca</name>
    <dbReference type="NCBI Taxonomy" id="39272"/>
    <lineage>
        <taxon>Eukaryota</taxon>
        <taxon>Metazoa</taxon>
        <taxon>Ecdysozoa</taxon>
        <taxon>Arthropoda</taxon>
        <taxon>Hexapoda</taxon>
        <taxon>Collembola</taxon>
        <taxon>Symphypleona</taxon>
        <taxon>Sminthuridae</taxon>
        <taxon>Allacma</taxon>
    </lineage>
</organism>
<gene>
    <name evidence="10" type="ORF">AFUS01_LOCUS4677</name>
</gene>
<evidence type="ECO:0000313" key="11">
    <source>
        <dbReference type="Proteomes" id="UP000708208"/>
    </source>
</evidence>
<dbReference type="InterPro" id="IPR004255">
    <property type="entry name" value="O-acyltransferase_WSD1_N"/>
</dbReference>
<evidence type="ECO:0008006" key="12">
    <source>
        <dbReference type="Google" id="ProtNLM"/>
    </source>
</evidence>
<accession>A0A8J2NQW5</accession>
<evidence type="ECO:0000256" key="2">
    <source>
        <dbReference type="ARBA" id="ARBA00005189"/>
    </source>
</evidence>
<evidence type="ECO:0000256" key="3">
    <source>
        <dbReference type="ARBA" id="ARBA00022679"/>
    </source>
</evidence>
<keyword evidence="11" id="KW-1185">Reference proteome</keyword>
<evidence type="ECO:0000256" key="6">
    <source>
        <dbReference type="ARBA" id="ARBA00047604"/>
    </source>
</evidence>
<keyword evidence="3" id="KW-0808">Transferase</keyword>
<evidence type="ECO:0000313" key="10">
    <source>
        <dbReference type="EMBL" id="CAG7706525.1"/>
    </source>
</evidence>
<dbReference type="InterPro" id="IPR009721">
    <property type="entry name" value="O-acyltransferase_WSD1_C"/>
</dbReference>
<dbReference type="GO" id="GO:0005886">
    <property type="term" value="C:plasma membrane"/>
    <property type="evidence" value="ECO:0007669"/>
    <property type="project" value="TreeGrafter"/>
</dbReference>
<evidence type="ECO:0000256" key="4">
    <source>
        <dbReference type="ARBA" id="ARBA00023315"/>
    </source>
</evidence>
<dbReference type="Pfam" id="PF03007">
    <property type="entry name" value="WS_DGAT_cat"/>
    <property type="match status" value="1"/>
</dbReference>
<comment type="catalytic activity">
    <reaction evidence="6">
        <text>a long chain fatty alcohol + a fatty acyl-CoA = a long-chain alcohol wax ester + CoA</text>
        <dbReference type="Rhea" id="RHEA:38443"/>
        <dbReference type="ChEBI" id="CHEBI:17135"/>
        <dbReference type="ChEBI" id="CHEBI:57287"/>
        <dbReference type="ChEBI" id="CHEBI:77636"/>
        <dbReference type="ChEBI" id="CHEBI:235323"/>
        <dbReference type="EC" id="2.3.1.75"/>
    </reaction>
</comment>
<dbReference type="GO" id="GO:0047196">
    <property type="term" value="F:long-chain-alcohol O-fatty-acyltransferase activity"/>
    <property type="evidence" value="ECO:0007669"/>
    <property type="project" value="UniProtKB-EC"/>
</dbReference>
<sequence>MDFLLRNDTQFNGTLSSETYFELVTDGDFVGKFAAFYITLLATCIFSQRLSKCPEYLRETVLLTFVNLTAILLLPDVAWAIEKPFQCTNFTSLYILEGICNVEDIQRRIETQLLDKRDDKGALVYERLKYSVVERFGFYCWEKCEKFQVTNHVRLMDEDRKEYTENEVFEGLSAIADIPMSCDKPQWEILIVPKFVYLNDETRTGNYYGIIFRVHHSIMDGVSAGNALKYALADKPMKFSVDPLKGPKIHPVLLFLLHLKAYTIATSRLFKAMSIRDKNCFNHDLLTGPKYFGWSKPVCMNAVKKIREHFKSTTTSVFMNSLGGAVRHLAIKKNLPVPSRIYATPTIAMLPYPDTKPTNRFIIVHYPMEIGLPSRLERLRSANESAKKLAGSMDPLVFFLMLKLGGRFPVIMAKHILGQLDATMILSNVPGPSEDAYLFGGHKLVDSVFWVPLKNWSGIGAGLFSYAGKVRASFVGDGVALPDSTDVNELLRGFENEISEMGKLAGLGPEEVFWKD</sequence>
<comment type="catalytic activity">
    <reaction evidence="7">
        <text>an acyl-CoA + a 1,2-diacyl-sn-glycerol = a triacyl-sn-glycerol + CoA</text>
        <dbReference type="Rhea" id="RHEA:10868"/>
        <dbReference type="ChEBI" id="CHEBI:17815"/>
        <dbReference type="ChEBI" id="CHEBI:57287"/>
        <dbReference type="ChEBI" id="CHEBI:58342"/>
        <dbReference type="ChEBI" id="CHEBI:64615"/>
        <dbReference type="EC" id="2.3.1.20"/>
    </reaction>
</comment>